<dbReference type="PROSITE" id="PS00086">
    <property type="entry name" value="CYTOCHROME_P450"/>
    <property type="match status" value="1"/>
</dbReference>
<sequence>MQFVMGFANLADQLQAIPLSTLLVGASITWLLYVSGLAVSRLYLSPLAKFPGPKLAAFTKWYEFYYEVVRRGQYQFLINDMHKKYGPIVRVTPFELHVDESTFWDTLYSKHPKAHKYSWMNGRFGNESSIFTTCDPVLHRARRAPLNSMFSRRAIVGQEPIVQERIGAICHKIAGYQKEERVIKLQYMWSAYACDVVTTYAFGYNNDQVGSEDFEDNLHKEFLALSEFGHLALQFPWIPPIMEMLPEKVSAAMNPELGKLFRLQSDLRYTIARIRSEQDIAEKQPTEPTIFHEMLKSNLSEEDKSDKRLGHEAQAVIGAGLSTTAWALSVACFYVLNDPSVLAKLRRELFTAIPHINAPDAFAFSKTEPLEYLRGVVREGIRLSHGVTSRMPRIVSHPLQFQDWTIPPWTPVSMTIMDVHFDPEIYPEPHMFKPERWMGNPKAPDGNSLEHYWVGFGKGTRMCLGMQLAVMEMVIGLAHFFRRFEFELYDTDESDVELKHDFTIPAPRMDSKGVRVRVKGVEEK</sequence>
<accession>A0A517LIZ4</accession>
<keyword evidence="6 8" id="KW-0503">Monooxygenase</keyword>
<dbReference type="InterPro" id="IPR050121">
    <property type="entry name" value="Cytochrome_P450_monoxygenase"/>
</dbReference>
<evidence type="ECO:0000313" key="10">
    <source>
        <dbReference type="Proteomes" id="UP000316270"/>
    </source>
</evidence>
<feature type="binding site" description="axial binding residue" evidence="7">
    <location>
        <position position="463"/>
    </location>
    <ligand>
        <name>heme</name>
        <dbReference type="ChEBI" id="CHEBI:30413"/>
    </ligand>
    <ligandPart>
        <name>Fe</name>
        <dbReference type="ChEBI" id="CHEBI:18248"/>
    </ligandPart>
</feature>
<dbReference type="Pfam" id="PF00067">
    <property type="entry name" value="p450"/>
    <property type="match status" value="1"/>
</dbReference>
<evidence type="ECO:0000256" key="1">
    <source>
        <dbReference type="ARBA" id="ARBA00001971"/>
    </source>
</evidence>
<evidence type="ECO:0000256" key="2">
    <source>
        <dbReference type="ARBA" id="ARBA00010617"/>
    </source>
</evidence>
<keyword evidence="7 8" id="KW-0349">Heme</keyword>
<dbReference type="InterPro" id="IPR001128">
    <property type="entry name" value="Cyt_P450"/>
</dbReference>
<dbReference type="GO" id="GO:0016705">
    <property type="term" value="F:oxidoreductase activity, acting on paired donors, with incorporation or reduction of molecular oxygen"/>
    <property type="evidence" value="ECO:0007669"/>
    <property type="project" value="InterPro"/>
</dbReference>
<dbReference type="STRING" id="50376.A0A517LIZ4"/>
<dbReference type="Gene3D" id="1.10.630.10">
    <property type="entry name" value="Cytochrome P450"/>
    <property type="match status" value="1"/>
</dbReference>
<name>A0A517LIZ4_9PEZI</name>
<evidence type="ECO:0008006" key="11">
    <source>
        <dbReference type="Google" id="ProtNLM"/>
    </source>
</evidence>
<dbReference type="InterPro" id="IPR036396">
    <property type="entry name" value="Cyt_P450_sf"/>
</dbReference>
<evidence type="ECO:0000256" key="7">
    <source>
        <dbReference type="PIRSR" id="PIRSR602401-1"/>
    </source>
</evidence>
<dbReference type="InterPro" id="IPR017972">
    <property type="entry name" value="Cyt_P450_CS"/>
</dbReference>
<organism evidence="9 10">
    <name type="scientific">Venturia effusa</name>
    <dbReference type="NCBI Taxonomy" id="50376"/>
    <lineage>
        <taxon>Eukaryota</taxon>
        <taxon>Fungi</taxon>
        <taxon>Dikarya</taxon>
        <taxon>Ascomycota</taxon>
        <taxon>Pezizomycotina</taxon>
        <taxon>Dothideomycetes</taxon>
        <taxon>Pleosporomycetidae</taxon>
        <taxon>Venturiales</taxon>
        <taxon>Venturiaceae</taxon>
        <taxon>Venturia</taxon>
    </lineage>
</organism>
<evidence type="ECO:0000256" key="4">
    <source>
        <dbReference type="ARBA" id="ARBA00023002"/>
    </source>
</evidence>
<evidence type="ECO:0000256" key="8">
    <source>
        <dbReference type="RuleBase" id="RU000461"/>
    </source>
</evidence>
<proteinExistence type="inferred from homology"/>
<keyword evidence="10" id="KW-1185">Reference proteome</keyword>
<dbReference type="SUPFAM" id="SSF48264">
    <property type="entry name" value="Cytochrome P450"/>
    <property type="match status" value="1"/>
</dbReference>
<protein>
    <recommendedName>
        <fullName evidence="11">Cytochrome P450</fullName>
    </recommendedName>
</protein>
<keyword evidence="3 7" id="KW-0479">Metal-binding</keyword>
<keyword evidence="5 7" id="KW-0408">Iron</keyword>
<keyword evidence="4 8" id="KW-0560">Oxidoreductase</keyword>
<dbReference type="GO" id="GO:0005506">
    <property type="term" value="F:iron ion binding"/>
    <property type="evidence" value="ECO:0007669"/>
    <property type="project" value="InterPro"/>
</dbReference>
<evidence type="ECO:0000313" key="9">
    <source>
        <dbReference type="EMBL" id="QDS75618.1"/>
    </source>
</evidence>
<dbReference type="CDD" id="cd11062">
    <property type="entry name" value="CYP58-like"/>
    <property type="match status" value="1"/>
</dbReference>
<evidence type="ECO:0000256" key="3">
    <source>
        <dbReference type="ARBA" id="ARBA00022723"/>
    </source>
</evidence>
<dbReference type="PRINTS" id="PR00463">
    <property type="entry name" value="EP450I"/>
</dbReference>
<dbReference type="GO" id="GO:0020037">
    <property type="term" value="F:heme binding"/>
    <property type="evidence" value="ECO:0007669"/>
    <property type="project" value="InterPro"/>
</dbReference>
<gene>
    <name evidence="9" type="ORF">FKW77_006638</name>
</gene>
<dbReference type="PANTHER" id="PTHR24305">
    <property type="entry name" value="CYTOCHROME P450"/>
    <property type="match status" value="1"/>
</dbReference>
<comment type="similarity">
    <text evidence="2 8">Belongs to the cytochrome P450 family.</text>
</comment>
<dbReference type="OrthoDB" id="3945418at2759"/>
<dbReference type="EMBL" id="CP042197">
    <property type="protein sequence ID" value="QDS75618.1"/>
    <property type="molecule type" value="Genomic_DNA"/>
</dbReference>
<comment type="cofactor">
    <cofactor evidence="1 7">
        <name>heme</name>
        <dbReference type="ChEBI" id="CHEBI:30413"/>
    </cofactor>
</comment>
<dbReference type="GO" id="GO:0004497">
    <property type="term" value="F:monooxygenase activity"/>
    <property type="evidence" value="ECO:0007669"/>
    <property type="project" value="UniProtKB-KW"/>
</dbReference>
<dbReference type="PANTHER" id="PTHR24305:SF157">
    <property type="entry name" value="N-ACETYLTRYPTOPHAN 6-HYDROXYLASE IVOC-RELATED"/>
    <property type="match status" value="1"/>
</dbReference>
<reference evidence="9 10" key="1">
    <citation type="submission" date="2019-07" db="EMBL/GenBank/DDBJ databases">
        <title>Finished genome of Venturia effusa.</title>
        <authorList>
            <person name="Young C.A."/>
            <person name="Cox M.P."/>
            <person name="Ganley A.R.D."/>
            <person name="David W.J."/>
        </authorList>
    </citation>
    <scope>NUCLEOTIDE SEQUENCE [LARGE SCALE GENOMIC DNA]</scope>
    <source>
        <strain evidence="10">albino</strain>
    </source>
</reference>
<evidence type="ECO:0000256" key="5">
    <source>
        <dbReference type="ARBA" id="ARBA00023004"/>
    </source>
</evidence>
<evidence type="ECO:0000256" key="6">
    <source>
        <dbReference type="ARBA" id="ARBA00023033"/>
    </source>
</evidence>
<dbReference type="AlphaFoldDB" id="A0A517LIZ4"/>
<dbReference type="InterPro" id="IPR002401">
    <property type="entry name" value="Cyt_P450_E_grp-I"/>
</dbReference>
<dbReference type="Proteomes" id="UP000316270">
    <property type="component" value="Chromosome 13"/>
</dbReference>